<evidence type="ECO:0000313" key="3">
    <source>
        <dbReference type="Proteomes" id="UP001576780"/>
    </source>
</evidence>
<keyword evidence="1" id="KW-0812">Transmembrane</keyword>
<accession>A0ABV4WD02</accession>
<keyword evidence="1" id="KW-0472">Membrane</keyword>
<keyword evidence="1" id="KW-1133">Transmembrane helix</keyword>
<feature type="transmembrane region" description="Helical" evidence="1">
    <location>
        <begin position="88"/>
        <end position="108"/>
    </location>
</feature>
<protein>
    <submittedName>
        <fullName evidence="2">Uncharacterized protein</fullName>
    </submittedName>
</protein>
<keyword evidence="3" id="KW-1185">Reference proteome</keyword>
<proteinExistence type="predicted"/>
<comment type="caution">
    <text evidence="2">The sequence shown here is derived from an EMBL/GenBank/DDBJ whole genome shotgun (WGS) entry which is preliminary data.</text>
</comment>
<organism evidence="2 3">
    <name type="scientific">Floridaenema evergladense BLCC-F167</name>
    <dbReference type="NCBI Taxonomy" id="3153639"/>
    <lineage>
        <taxon>Bacteria</taxon>
        <taxon>Bacillati</taxon>
        <taxon>Cyanobacteriota</taxon>
        <taxon>Cyanophyceae</taxon>
        <taxon>Oscillatoriophycideae</taxon>
        <taxon>Aerosakkonematales</taxon>
        <taxon>Aerosakkonemataceae</taxon>
        <taxon>Floridanema</taxon>
        <taxon>Floridanema evergladense</taxon>
    </lineage>
</organism>
<dbReference type="RefSeq" id="WP_413275434.1">
    <property type="nucleotide sequence ID" value="NZ_JBHFNT010000004.1"/>
</dbReference>
<name>A0ABV4WD02_9CYAN</name>
<evidence type="ECO:0000313" key="2">
    <source>
        <dbReference type="EMBL" id="MFB2832958.1"/>
    </source>
</evidence>
<gene>
    <name evidence="2" type="ORF">ACE1CA_00335</name>
</gene>
<reference evidence="2 3" key="1">
    <citation type="submission" date="2024-09" db="EMBL/GenBank/DDBJ databases">
        <title>Floridaenema gen nov. (Aerosakkonemataceae, Aerosakkonematales ord. nov., Cyanobacteria) from benthic tropical and subtropical fresh waters, with the description of four new species.</title>
        <authorList>
            <person name="Moretto J.A."/>
            <person name="Berthold D.E."/>
            <person name="Lefler F.W."/>
            <person name="Huang I.-S."/>
            <person name="Laughinghouse H. IV."/>
        </authorList>
    </citation>
    <scope>NUCLEOTIDE SEQUENCE [LARGE SCALE GENOMIC DNA]</scope>
    <source>
        <strain evidence="2 3">BLCC-F167</strain>
    </source>
</reference>
<sequence>MKTLKYIKETDTDVWEMQAILEPIVLSANERGIGISYDLNPALTIDVLPLNSDKCQHLTMTHQGFQPILHQCQHLAAPHTAPKEFNPAPAIFAGIMIACAAFHGWGFVQYYRGSIDNRVECRQ</sequence>
<evidence type="ECO:0000256" key="1">
    <source>
        <dbReference type="SAM" id="Phobius"/>
    </source>
</evidence>
<dbReference type="Proteomes" id="UP001576780">
    <property type="component" value="Unassembled WGS sequence"/>
</dbReference>
<dbReference type="EMBL" id="JBHFNT010000004">
    <property type="protein sequence ID" value="MFB2832958.1"/>
    <property type="molecule type" value="Genomic_DNA"/>
</dbReference>